<evidence type="ECO:0000313" key="9">
    <source>
        <dbReference type="Proteomes" id="UP000887013"/>
    </source>
</evidence>
<dbReference type="EMBL" id="BMAW01065554">
    <property type="protein sequence ID" value="GFT50958.1"/>
    <property type="molecule type" value="Genomic_DNA"/>
</dbReference>
<dbReference type="EMBL" id="BMAW01010802">
    <property type="protein sequence ID" value="GFT20567.1"/>
    <property type="molecule type" value="Genomic_DNA"/>
</dbReference>
<dbReference type="Proteomes" id="UP000887013">
    <property type="component" value="Unassembled WGS sequence"/>
</dbReference>
<evidence type="ECO:0000313" key="3">
    <source>
        <dbReference type="EMBL" id="GFS81638.1"/>
    </source>
</evidence>
<dbReference type="EMBL" id="BMAW01045318">
    <property type="protein sequence ID" value="GFS49052.1"/>
    <property type="molecule type" value="Genomic_DNA"/>
</dbReference>
<protein>
    <submittedName>
        <fullName evidence="3">Uncharacterized protein</fullName>
    </submittedName>
</protein>
<dbReference type="EMBL" id="BMAW01040810">
    <property type="protein sequence ID" value="GFU61099.1"/>
    <property type="molecule type" value="Genomic_DNA"/>
</dbReference>
<dbReference type="EMBL" id="BMAW01050555">
    <property type="protein sequence ID" value="GFS75927.1"/>
    <property type="molecule type" value="Genomic_DNA"/>
</dbReference>
<accession>A0A8X6MWQ8</accession>
<dbReference type="EMBL" id="BMAW01085040">
    <property type="protein sequence ID" value="GFU41168.1"/>
    <property type="molecule type" value="Genomic_DNA"/>
</dbReference>
<evidence type="ECO:0000313" key="8">
    <source>
        <dbReference type="EMBL" id="GFU61099.1"/>
    </source>
</evidence>
<sequence length="119" mass="13781">MPHYLQRSFISKNADFSHFNGGGRFTNSKNPEHSTFRHFSRNSKSLFRRKNKYNIVLTDKVGPKRDVPNYIPKPVYSATGIEEQSNRIEILRDVDVEHMKQSCSLAKIVLDKVEKSINV</sequence>
<keyword evidence="9" id="KW-1185">Reference proteome</keyword>
<evidence type="ECO:0000313" key="7">
    <source>
        <dbReference type="EMBL" id="GFU41168.1"/>
    </source>
</evidence>
<dbReference type="EMBL" id="BMAW01097790">
    <property type="protein sequence ID" value="GFS81638.1"/>
    <property type="molecule type" value="Genomic_DNA"/>
</dbReference>
<dbReference type="EMBL" id="BMAW01104941">
    <property type="protein sequence ID" value="GFT17077.1"/>
    <property type="molecule type" value="Genomic_DNA"/>
</dbReference>
<evidence type="ECO:0000313" key="2">
    <source>
        <dbReference type="EMBL" id="GFS75927.1"/>
    </source>
</evidence>
<evidence type="ECO:0000313" key="1">
    <source>
        <dbReference type="EMBL" id="GFS49052.1"/>
    </source>
</evidence>
<proteinExistence type="predicted"/>
<dbReference type="AlphaFoldDB" id="A0A8X6MWQ8"/>
<evidence type="ECO:0000313" key="6">
    <source>
        <dbReference type="EMBL" id="GFT50958.1"/>
    </source>
</evidence>
<dbReference type="OrthoDB" id="6462766at2759"/>
<name>A0A8X6MWQ8_NEPPI</name>
<reference evidence="3" key="1">
    <citation type="submission" date="2020-08" db="EMBL/GenBank/DDBJ databases">
        <title>Multicomponent nature underlies the extraordinary mechanical properties of spider dragline silk.</title>
        <authorList>
            <person name="Kono N."/>
            <person name="Nakamura H."/>
            <person name="Mori M."/>
            <person name="Yoshida Y."/>
            <person name="Ohtoshi R."/>
            <person name="Malay A.D."/>
            <person name="Moran D.A.P."/>
            <person name="Tomita M."/>
            <person name="Numata K."/>
            <person name="Arakawa K."/>
        </authorList>
    </citation>
    <scope>NUCLEOTIDE SEQUENCE</scope>
</reference>
<comment type="caution">
    <text evidence="3">The sequence shown here is derived from an EMBL/GenBank/DDBJ whole genome shotgun (WGS) entry which is preliminary data.</text>
</comment>
<gene>
    <name evidence="8" type="ORF">NPIL_210581</name>
    <name evidence="7" type="ORF">NPIL_27651</name>
    <name evidence="3" type="ORF">NPIL_278811</name>
    <name evidence="2" type="ORF">NPIL_336261</name>
    <name evidence="6" type="ORF">NPIL_587421</name>
    <name evidence="1" type="ORF">NPIL_619181</name>
    <name evidence="5" type="ORF">NPIL_645351</name>
    <name evidence="4" type="ORF">NPIL_652531</name>
</gene>
<evidence type="ECO:0000313" key="4">
    <source>
        <dbReference type="EMBL" id="GFT17077.1"/>
    </source>
</evidence>
<organism evidence="3 9">
    <name type="scientific">Nephila pilipes</name>
    <name type="common">Giant wood spider</name>
    <name type="synonym">Nephila maculata</name>
    <dbReference type="NCBI Taxonomy" id="299642"/>
    <lineage>
        <taxon>Eukaryota</taxon>
        <taxon>Metazoa</taxon>
        <taxon>Ecdysozoa</taxon>
        <taxon>Arthropoda</taxon>
        <taxon>Chelicerata</taxon>
        <taxon>Arachnida</taxon>
        <taxon>Araneae</taxon>
        <taxon>Araneomorphae</taxon>
        <taxon>Entelegynae</taxon>
        <taxon>Araneoidea</taxon>
        <taxon>Nephilidae</taxon>
        <taxon>Nephila</taxon>
    </lineage>
</organism>
<evidence type="ECO:0000313" key="5">
    <source>
        <dbReference type="EMBL" id="GFT20567.1"/>
    </source>
</evidence>